<dbReference type="SUPFAM" id="SSF56112">
    <property type="entry name" value="Protein kinase-like (PK-like)"/>
    <property type="match status" value="1"/>
</dbReference>
<evidence type="ECO:0000256" key="2">
    <source>
        <dbReference type="ARBA" id="ARBA00022527"/>
    </source>
</evidence>
<comment type="caution">
    <text evidence="11">The sequence shown here is derived from an EMBL/GenBank/DDBJ whole genome shotgun (WGS) entry which is preliminary data.</text>
</comment>
<evidence type="ECO:0000313" key="12">
    <source>
        <dbReference type="Proteomes" id="UP000239899"/>
    </source>
</evidence>
<dbReference type="InterPro" id="IPR000719">
    <property type="entry name" value="Prot_kinase_dom"/>
</dbReference>
<evidence type="ECO:0000256" key="8">
    <source>
        <dbReference type="ARBA" id="ARBA00048679"/>
    </source>
</evidence>
<dbReference type="AlphaFoldDB" id="A0A2P6TN30"/>
<gene>
    <name evidence="11" type="ORF">C2E21_5831</name>
</gene>
<feature type="compositionally biased region" description="Basic residues" evidence="9">
    <location>
        <begin position="1"/>
        <end position="19"/>
    </location>
</feature>
<feature type="compositionally biased region" description="Basic and acidic residues" evidence="9">
    <location>
        <begin position="562"/>
        <end position="577"/>
    </location>
</feature>
<protein>
    <recommendedName>
        <fullName evidence="1">non-specific serine/threonine protein kinase</fullName>
        <ecNumber evidence="1">2.7.11.1</ecNumber>
    </recommendedName>
</protein>
<dbReference type="Pfam" id="PF00069">
    <property type="entry name" value="Pkinase"/>
    <property type="match status" value="2"/>
</dbReference>
<dbReference type="Gene3D" id="3.30.200.20">
    <property type="entry name" value="Phosphorylase Kinase, domain 1"/>
    <property type="match status" value="1"/>
</dbReference>
<dbReference type="InterPro" id="IPR011009">
    <property type="entry name" value="Kinase-like_dom_sf"/>
</dbReference>
<comment type="catalytic activity">
    <reaction evidence="7">
        <text>L-threonyl-[protein] + ATP = O-phospho-L-threonyl-[protein] + ADP + H(+)</text>
        <dbReference type="Rhea" id="RHEA:46608"/>
        <dbReference type="Rhea" id="RHEA-COMP:11060"/>
        <dbReference type="Rhea" id="RHEA-COMP:11605"/>
        <dbReference type="ChEBI" id="CHEBI:15378"/>
        <dbReference type="ChEBI" id="CHEBI:30013"/>
        <dbReference type="ChEBI" id="CHEBI:30616"/>
        <dbReference type="ChEBI" id="CHEBI:61977"/>
        <dbReference type="ChEBI" id="CHEBI:456216"/>
        <dbReference type="EC" id="2.7.11.1"/>
    </reaction>
</comment>
<evidence type="ECO:0000256" key="6">
    <source>
        <dbReference type="ARBA" id="ARBA00022840"/>
    </source>
</evidence>
<feature type="compositionally biased region" description="Low complexity" evidence="9">
    <location>
        <begin position="608"/>
        <end position="638"/>
    </location>
</feature>
<dbReference type="PANTHER" id="PTHR47634">
    <property type="entry name" value="PROTEIN KINASE DOMAIN-CONTAINING PROTEIN-RELATED"/>
    <property type="match status" value="1"/>
</dbReference>
<dbReference type="GO" id="GO:0050684">
    <property type="term" value="P:regulation of mRNA processing"/>
    <property type="evidence" value="ECO:0007669"/>
    <property type="project" value="TreeGrafter"/>
</dbReference>
<dbReference type="EMBL" id="LHPG02000011">
    <property type="protein sequence ID" value="PRW45730.1"/>
    <property type="molecule type" value="Genomic_DNA"/>
</dbReference>
<dbReference type="GO" id="GO:0005524">
    <property type="term" value="F:ATP binding"/>
    <property type="evidence" value="ECO:0007669"/>
    <property type="project" value="UniProtKB-KW"/>
</dbReference>
<feature type="region of interest" description="Disordered" evidence="9">
    <location>
        <begin position="551"/>
        <end position="638"/>
    </location>
</feature>
<evidence type="ECO:0000256" key="4">
    <source>
        <dbReference type="ARBA" id="ARBA00022741"/>
    </source>
</evidence>
<feature type="compositionally biased region" description="Basic residues" evidence="9">
    <location>
        <begin position="249"/>
        <end position="260"/>
    </location>
</feature>
<dbReference type="EC" id="2.7.11.1" evidence="1"/>
<dbReference type="FunFam" id="1.10.510.10:FF:000591">
    <property type="entry name" value="Serine protein kinase Sky1"/>
    <property type="match status" value="1"/>
</dbReference>
<dbReference type="OrthoDB" id="2649at2759"/>
<feature type="compositionally biased region" description="Acidic residues" evidence="9">
    <location>
        <begin position="33"/>
        <end position="46"/>
    </location>
</feature>
<feature type="region of interest" description="Disordered" evidence="9">
    <location>
        <begin position="1"/>
        <end position="50"/>
    </location>
</feature>
<feature type="domain" description="Protein kinase" evidence="10">
    <location>
        <begin position="67"/>
        <end position="540"/>
    </location>
</feature>
<reference evidence="11 12" key="1">
    <citation type="journal article" date="2018" name="Plant J.">
        <title>Genome sequences of Chlorella sorokiniana UTEX 1602 and Micractinium conductrix SAG 241.80: implications to maltose excretion by a green alga.</title>
        <authorList>
            <person name="Arriola M.B."/>
            <person name="Velmurugan N."/>
            <person name="Zhang Y."/>
            <person name="Plunkett M.H."/>
            <person name="Hondzo H."/>
            <person name="Barney B.M."/>
        </authorList>
    </citation>
    <scope>NUCLEOTIDE SEQUENCE [LARGE SCALE GENOMIC DNA]</scope>
    <source>
        <strain evidence="12">UTEX 1602</strain>
    </source>
</reference>
<evidence type="ECO:0000313" key="11">
    <source>
        <dbReference type="EMBL" id="PRW45730.1"/>
    </source>
</evidence>
<keyword evidence="2" id="KW-0723">Serine/threonine-protein kinase</keyword>
<keyword evidence="4" id="KW-0547">Nucleotide-binding</keyword>
<dbReference type="SMART" id="SM00220">
    <property type="entry name" value="S_TKc"/>
    <property type="match status" value="1"/>
</dbReference>
<comment type="catalytic activity">
    <reaction evidence="8">
        <text>L-seryl-[protein] + ATP = O-phospho-L-seryl-[protein] + ADP + H(+)</text>
        <dbReference type="Rhea" id="RHEA:17989"/>
        <dbReference type="Rhea" id="RHEA-COMP:9863"/>
        <dbReference type="Rhea" id="RHEA-COMP:11604"/>
        <dbReference type="ChEBI" id="CHEBI:15378"/>
        <dbReference type="ChEBI" id="CHEBI:29999"/>
        <dbReference type="ChEBI" id="CHEBI:30616"/>
        <dbReference type="ChEBI" id="CHEBI:83421"/>
        <dbReference type="ChEBI" id="CHEBI:456216"/>
        <dbReference type="EC" id="2.7.11.1"/>
    </reaction>
</comment>
<dbReference type="PROSITE" id="PS50011">
    <property type="entry name" value="PROTEIN_KINASE_DOM"/>
    <property type="match status" value="1"/>
</dbReference>
<dbReference type="InterPro" id="IPR008271">
    <property type="entry name" value="Ser/Thr_kinase_AS"/>
</dbReference>
<name>A0A2P6TN30_CHLSO</name>
<evidence type="ECO:0000256" key="7">
    <source>
        <dbReference type="ARBA" id="ARBA00047899"/>
    </source>
</evidence>
<accession>A0A2P6TN30</accession>
<dbReference type="GO" id="GO:0000245">
    <property type="term" value="P:spliceosomal complex assembly"/>
    <property type="evidence" value="ECO:0007669"/>
    <property type="project" value="TreeGrafter"/>
</dbReference>
<evidence type="ECO:0000256" key="5">
    <source>
        <dbReference type="ARBA" id="ARBA00022777"/>
    </source>
</evidence>
<keyword evidence="6" id="KW-0067">ATP-binding</keyword>
<organism evidence="11 12">
    <name type="scientific">Chlorella sorokiniana</name>
    <name type="common">Freshwater green alga</name>
    <dbReference type="NCBI Taxonomy" id="3076"/>
    <lineage>
        <taxon>Eukaryota</taxon>
        <taxon>Viridiplantae</taxon>
        <taxon>Chlorophyta</taxon>
        <taxon>core chlorophytes</taxon>
        <taxon>Trebouxiophyceae</taxon>
        <taxon>Chlorellales</taxon>
        <taxon>Chlorellaceae</taxon>
        <taxon>Chlorella clade</taxon>
        <taxon>Chlorella</taxon>
    </lineage>
</organism>
<dbReference type="CDD" id="cd14136">
    <property type="entry name" value="STKc_SRPK"/>
    <property type="match status" value="1"/>
</dbReference>
<dbReference type="Proteomes" id="UP000239899">
    <property type="component" value="Unassembled WGS sequence"/>
</dbReference>
<feature type="compositionally biased region" description="Low complexity" evidence="9">
    <location>
        <begin position="655"/>
        <end position="678"/>
    </location>
</feature>
<evidence type="ECO:0000256" key="1">
    <source>
        <dbReference type="ARBA" id="ARBA00012513"/>
    </source>
</evidence>
<proteinExistence type="predicted"/>
<keyword evidence="5 11" id="KW-0418">Kinase</keyword>
<dbReference type="PROSITE" id="PS00108">
    <property type="entry name" value="PROTEIN_KINASE_ST"/>
    <property type="match status" value="1"/>
</dbReference>
<evidence type="ECO:0000256" key="3">
    <source>
        <dbReference type="ARBA" id="ARBA00022679"/>
    </source>
</evidence>
<evidence type="ECO:0000259" key="10">
    <source>
        <dbReference type="PROSITE" id="PS50011"/>
    </source>
</evidence>
<keyword evidence="3" id="KW-0808">Transferase</keyword>
<feature type="compositionally biased region" description="Low complexity" evidence="9">
    <location>
        <begin position="275"/>
        <end position="340"/>
    </location>
</feature>
<dbReference type="GO" id="GO:0004674">
    <property type="term" value="F:protein serine/threonine kinase activity"/>
    <property type="evidence" value="ECO:0007669"/>
    <property type="project" value="UniProtKB-KW"/>
</dbReference>
<feature type="region of interest" description="Disordered" evidence="9">
    <location>
        <begin position="655"/>
        <end position="689"/>
    </location>
</feature>
<dbReference type="InterPro" id="IPR051334">
    <property type="entry name" value="SRPK"/>
</dbReference>
<dbReference type="PANTHER" id="PTHR47634:SF9">
    <property type="entry name" value="PROTEIN KINASE DOMAIN-CONTAINING PROTEIN-RELATED"/>
    <property type="match status" value="1"/>
</dbReference>
<keyword evidence="12" id="KW-1185">Reference proteome</keyword>
<evidence type="ECO:0000256" key="9">
    <source>
        <dbReference type="SAM" id="MobiDB-lite"/>
    </source>
</evidence>
<feature type="region of interest" description="Disordered" evidence="9">
    <location>
        <begin position="212"/>
        <end position="340"/>
    </location>
</feature>
<dbReference type="Gene3D" id="1.10.510.10">
    <property type="entry name" value="Transferase(Phosphotransferase) domain 1"/>
    <property type="match status" value="1"/>
</dbReference>
<sequence>MGPQQRKKPGVAAKKKAQEKKRDDSLSPSSGSDSEEEFSDEQEDEEDYRRGGYHRVRIGEKFKEGRYTVLHKLGWGHFSTVWMVRDEQTGGLGAMKVVKSAAHYTEAARDEITLLSQIAERDPEDRHYCCRMVDWFEHAGPHGRHVCMVFEVLGDNLLTLIRLYDHRGIPLPVVRRLARQVLVALDYLHTQCHIIHTDLKPENVMLTQPVKPRKSDAAEAAGGAGGAPPPARPSKLEAALASGQALTKNQKKKLRAKQKKKEGADGGSESAADPSGTTQAGAASAAVEGGQEASSGAPAPAAANGAHSQQAGAADAEQQQQRAAGGGEQPPAGAAGDSQQAAFNAEIAAQAAPRAPGSSSGRSSPVDFKELEQRLGGIDCKIVDFGNACWTHKHFTDDIQTRQYRSPEVILGAGYDASADIWSLACMVFELATGDFLFEPKAGRDYSRDEDHMAQMIELLDHIPRSVATSGRYSRDVFTREGRLRHIHRLNYWPLEKVLEEKYKFPRAEARAFADFLMPMLNFVPSKRATAGQMLQHPWLRGEAVAAPAAAAAAPAAPASRRSLERQGKQRSNERSRTRSRSPKRSRSPSPVPHPGYRHHSPAPAPPATGTQQAAKAQPKQQAQSGSSSGASAGTPAPPAVAAVDLTASTVLVTAGGQPPAASPRASAKAGTGAGSARKSCDSNSSGQSWELVGNAHQAHARGLYATGPAFPSPFPLFGQPKLAKEQADSFVGVYQLESPDDQHRVDGSIMDGVVLDLLKSLKDGADVTPADLNKAISKTVKESSSVLNYELVVPGVDARTGLFTAYRLISNGTFSSGKDAWQPGQEFIDVKRIVGMAYAGPDGAIYWQGTDNVDTALYQGYLPKEAKAMEILRLEGTEVWNEAGTRTLDDQSTVQLLLTKIEDGSSATPSSARVAAVLKRLQDSLPLQSLKAEEAVSR</sequence>
<dbReference type="STRING" id="3076.A0A2P6TN30"/>
<feature type="compositionally biased region" description="Basic residues" evidence="9">
    <location>
        <begin position="578"/>
        <end position="587"/>
    </location>
</feature>